<dbReference type="Pfam" id="PF14559">
    <property type="entry name" value="TPR_19"/>
    <property type="match status" value="1"/>
</dbReference>
<feature type="signal peptide" evidence="2">
    <location>
        <begin position="1"/>
        <end position="27"/>
    </location>
</feature>
<dbReference type="Proteomes" id="UP000195442">
    <property type="component" value="Unassembled WGS sequence"/>
</dbReference>
<reference evidence="4" key="1">
    <citation type="submission" date="2017-02" db="EMBL/GenBank/DDBJ databases">
        <authorList>
            <person name="Daims H."/>
        </authorList>
    </citation>
    <scope>NUCLEOTIDE SEQUENCE [LARGE SCALE GENOMIC DNA]</scope>
</reference>
<dbReference type="InterPro" id="IPR019734">
    <property type="entry name" value="TPR_rpt"/>
</dbReference>
<dbReference type="AlphaFoldDB" id="A0A1R4H093"/>
<keyword evidence="4" id="KW-1185">Reference proteome</keyword>
<evidence type="ECO:0000256" key="1">
    <source>
        <dbReference type="PROSITE-ProRule" id="PRU00339"/>
    </source>
</evidence>
<feature type="repeat" description="TPR" evidence="1">
    <location>
        <begin position="346"/>
        <end position="379"/>
    </location>
</feature>
<keyword evidence="1" id="KW-0802">TPR repeat</keyword>
<proteinExistence type="predicted"/>
<evidence type="ECO:0000313" key="4">
    <source>
        <dbReference type="Proteomes" id="UP000195442"/>
    </source>
</evidence>
<evidence type="ECO:0000256" key="2">
    <source>
        <dbReference type="SAM" id="SignalP"/>
    </source>
</evidence>
<organism evidence="3 4">
    <name type="scientific">Crenothrix polyspora</name>
    <dbReference type="NCBI Taxonomy" id="360316"/>
    <lineage>
        <taxon>Bacteria</taxon>
        <taxon>Pseudomonadati</taxon>
        <taxon>Pseudomonadota</taxon>
        <taxon>Gammaproteobacteria</taxon>
        <taxon>Methylococcales</taxon>
        <taxon>Crenotrichaceae</taxon>
        <taxon>Crenothrix</taxon>
    </lineage>
</organism>
<dbReference type="Pfam" id="PF13432">
    <property type="entry name" value="TPR_16"/>
    <property type="match status" value="2"/>
</dbReference>
<dbReference type="SUPFAM" id="SSF48452">
    <property type="entry name" value="TPR-like"/>
    <property type="match status" value="3"/>
</dbReference>
<feature type="repeat" description="TPR" evidence="1">
    <location>
        <begin position="480"/>
        <end position="513"/>
    </location>
</feature>
<name>A0A1R4H093_9GAMM</name>
<gene>
    <name evidence="3" type="ORF">CRENPOLYSF2_1260013</name>
</gene>
<dbReference type="OrthoDB" id="9766710at2"/>
<evidence type="ECO:0000313" key="3">
    <source>
        <dbReference type="EMBL" id="SJM89677.1"/>
    </source>
</evidence>
<feature type="chain" id="PRO_5012503777" evidence="2">
    <location>
        <begin position="28"/>
        <end position="563"/>
    </location>
</feature>
<dbReference type="PROSITE" id="PS50005">
    <property type="entry name" value="TPR"/>
    <property type="match status" value="2"/>
</dbReference>
<dbReference type="EMBL" id="FUKJ01000031">
    <property type="protein sequence ID" value="SJM89677.1"/>
    <property type="molecule type" value="Genomic_DNA"/>
</dbReference>
<dbReference type="PANTHER" id="PTHR12558">
    <property type="entry name" value="CELL DIVISION CYCLE 16,23,27"/>
    <property type="match status" value="1"/>
</dbReference>
<sequence length="563" mass="62589">MKNKKNQTSSLALMILGLLSSSSLSFAANFDSLDHSQSSFDNLEQSSPGSVAGKSSILNSLQQSAVDSKKDRYFAALNLLKQNKLDDAQSKIAELLKQSPNESQFHNLQALLETLKKNPAGVEQSYQKAIALDKNNLAALMGLAKLALDAGDLNKAKDYADKILILNDKLPSVYLLLADVAYKQKNNAEVERILQAGHEKVKGNLVQEVELVNTLGRFYVSQKQHEKLLALADDMVKRYNGDTRALSVLAGAQIVNTKLDLAEQTLQNIIKQDTGDIKPRLLLAKLISDKPEKEKEVLQLLDETAKIDVNNPQADTYKAAYFIKLKRHPEALVVAEKIEKQFPKLAIGKLLKGDVFLSDKQWDKAIEQYQNVYKMEPNTNVLFKIADIMQSQNKLPDAIALLDAESVKDNKNPALHFKLATLYQQQNNLIQAQLHYEAILNRQADNPLALNNLAWLYSQQNNPKSLELAKKAYTLAPDAAAITDTYGYILLKQGQTKEALSMLEKATASAPKDNDMQFHLAQAHVANDDKQKAIEILENIIKSEQAFSEKSAAEKLLSQLKTN</sequence>
<dbReference type="InterPro" id="IPR011990">
    <property type="entry name" value="TPR-like_helical_dom_sf"/>
</dbReference>
<keyword evidence="2" id="KW-0732">Signal</keyword>
<accession>A0A1R4H093</accession>
<dbReference type="Gene3D" id="1.25.40.10">
    <property type="entry name" value="Tetratricopeptide repeat domain"/>
    <property type="match status" value="3"/>
</dbReference>
<dbReference type="SMART" id="SM00028">
    <property type="entry name" value="TPR"/>
    <property type="match status" value="9"/>
</dbReference>
<dbReference type="PANTHER" id="PTHR12558:SF13">
    <property type="entry name" value="CELL DIVISION CYCLE PROTEIN 27 HOMOLOG"/>
    <property type="match status" value="1"/>
</dbReference>
<dbReference type="RefSeq" id="WP_087145744.1">
    <property type="nucleotide sequence ID" value="NZ_FUKJ01000031.1"/>
</dbReference>
<protein>
    <submittedName>
        <fullName evidence="3">Uncharacterized protein</fullName>
    </submittedName>
</protein>